<accession>A0A8X6HF04</accession>
<comment type="caution">
    <text evidence="1">The sequence shown here is derived from an EMBL/GenBank/DDBJ whole genome shotgun (WGS) entry which is preliminary data.</text>
</comment>
<dbReference type="AlphaFoldDB" id="A0A8X6HF04"/>
<name>A0A8X6HF04_TRICU</name>
<reference evidence="1" key="1">
    <citation type="submission" date="2020-07" db="EMBL/GenBank/DDBJ databases">
        <title>Multicomponent nature underlies the extraordinary mechanical properties of spider dragline silk.</title>
        <authorList>
            <person name="Kono N."/>
            <person name="Nakamura H."/>
            <person name="Mori M."/>
            <person name="Yoshida Y."/>
            <person name="Ohtoshi R."/>
            <person name="Malay A.D."/>
            <person name="Moran D.A.P."/>
            <person name="Tomita M."/>
            <person name="Numata K."/>
            <person name="Arakawa K."/>
        </authorList>
    </citation>
    <scope>NUCLEOTIDE SEQUENCE</scope>
</reference>
<gene>
    <name evidence="1" type="ORF">TNCT_471381</name>
</gene>
<dbReference type="EMBL" id="BMAO01037960">
    <property type="protein sequence ID" value="GFR21573.1"/>
    <property type="molecule type" value="Genomic_DNA"/>
</dbReference>
<evidence type="ECO:0000313" key="1">
    <source>
        <dbReference type="EMBL" id="GFR21573.1"/>
    </source>
</evidence>
<organism evidence="1 2">
    <name type="scientific">Trichonephila clavata</name>
    <name type="common">Joro spider</name>
    <name type="synonym">Nephila clavata</name>
    <dbReference type="NCBI Taxonomy" id="2740835"/>
    <lineage>
        <taxon>Eukaryota</taxon>
        <taxon>Metazoa</taxon>
        <taxon>Ecdysozoa</taxon>
        <taxon>Arthropoda</taxon>
        <taxon>Chelicerata</taxon>
        <taxon>Arachnida</taxon>
        <taxon>Araneae</taxon>
        <taxon>Araneomorphae</taxon>
        <taxon>Entelegynae</taxon>
        <taxon>Araneoidea</taxon>
        <taxon>Nephilidae</taxon>
        <taxon>Trichonephila</taxon>
    </lineage>
</organism>
<sequence>MRDVRNLTFDRLFQMRQSLKIALVHSRFDILPEPEIHRSKRGIVEATLKWKMVFQDQNDVPGPYEQTSRNEEVRPLASKQCHSVHSIAAILI</sequence>
<proteinExistence type="predicted"/>
<keyword evidence="2" id="KW-1185">Reference proteome</keyword>
<evidence type="ECO:0000313" key="2">
    <source>
        <dbReference type="Proteomes" id="UP000887116"/>
    </source>
</evidence>
<dbReference type="Proteomes" id="UP000887116">
    <property type="component" value="Unassembled WGS sequence"/>
</dbReference>
<protein>
    <submittedName>
        <fullName evidence="1">Uncharacterized protein</fullName>
    </submittedName>
</protein>